<evidence type="ECO:0008006" key="4">
    <source>
        <dbReference type="Google" id="ProtNLM"/>
    </source>
</evidence>
<gene>
    <name evidence="2" type="ORF">CDCA_CDCA11G3174</name>
</gene>
<dbReference type="Proteomes" id="UP001301350">
    <property type="component" value="Unassembled WGS sequence"/>
</dbReference>
<sequence length="84" mass="9284">MDKLQAIKFTLGLAEREASKFYEVGNKAAGTRTRKHLTEIKRLCSEVRKDIQELKARRARGEGSPEDTDAPAFPGSGYSGSAER</sequence>
<accession>A0AAV9IY11</accession>
<dbReference type="GO" id="GO:0030527">
    <property type="term" value="F:structural constituent of chromatin"/>
    <property type="evidence" value="ECO:0007669"/>
    <property type="project" value="InterPro"/>
</dbReference>
<evidence type="ECO:0000313" key="3">
    <source>
        <dbReference type="Proteomes" id="UP001301350"/>
    </source>
</evidence>
<proteinExistence type="predicted"/>
<dbReference type="InterPro" id="IPR010886">
    <property type="entry name" value="Hc1"/>
</dbReference>
<dbReference type="EMBL" id="JANCYW010000011">
    <property type="protein sequence ID" value="KAK4537149.1"/>
    <property type="molecule type" value="Genomic_DNA"/>
</dbReference>
<dbReference type="GO" id="GO:0003677">
    <property type="term" value="F:DNA binding"/>
    <property type="evidence" value="ECO:0007669"/>
    <property type="project" value="InterPro"/>
</dbReference>
<keyword evidence="3" id="KW-1185">Reference proteome</keyword>
<dbReference type="AlphaFoldDB" id="A0AAV9IY11"/>
<comment type="caution">
    <text evidence="2">The sequence shown here is derived from an EMBL/GenBank/DDBJ whole genome shotgun (WGS) entry which is preliminary data.</text>
</comment>
<feature type="region of interest" description="Disordered" evidence="1">
    <location>
        <begin position="55"/>
        <end position="84"/>
    </location>
</feature>
<name>A0AAV9IY11_CYACA</name>
<protein>
    <recommendedName>
        <fullName evidence="4">50S ribosomal protein L29</fullName>
    </recommendedName>
</protein>
<evidence type="ECO:0000256" key="1">
    <source>
        <dbReference type="SAM" id="MobiDB-lite"/>
    </source>
</evidence>
<reference evidence="2 3" key="1">
    <citation type="submission" date="2022-07" db="EMBL/GenBank/DDBJ databases">
        <title>Genome-wide signatures of adaptation to extreme environments.</title>
        <authorList>
            <person name="Cho C.H."/>
            <person name="Yoon H.S."/>
        </authorList>
    </citation>
    <scope>NUCLEOTIDE SEQUENCE [LARGE SCALE GENOMIC DNA]</scope>
    <source>
        <strain evidence="2 3">DBV 063 E5</strain>
    </source>
</reference>
<organism evidence="2 3">
    <name type="scientific">Cyanidium caldarium</name>
    <name type="common">Red alga</name>
    <dbReference type="NCBI Taxonomy" id="2771"/>
    <lineage>
        <taxon>Eukaryota</taxon>
        <taxon>Rhodophyta</taxon>
        <taxon>Bangiophyceae</taxon>
        <taxon>Cyanidiales</taxon>
        <taxon>Cyanidiaceae</taxon>
        <taxon>Cyanidium</taxon>
    </lineage>
</organism>
<evidence type="ECO:0000313" key="2">
    <source>
        <dbReference type="EMBL" id="KAK4537149.1"/>
    </source>
</evidence>
<dbReference type="Pfam" id="PF07432">
    <property type="entry name" value="Hc1"/>
    <property type="match status" value="1"/>
</dbReference>